<evidence type="ECO:0000256" key="2">
    <source>
        <dbReference type="ARBA" id="ARBA00005752"/>
    </source>
</evidence>
<accession>A0ABW0BRL0</accession>
<reference evidence="10" key="1">
    <citation type="journal article" date="2019" name="Int. J. Syst. Evol. Microbiol.">
        <title>The Global Catalogue of Microorganisms (GCM) 10K type strain sequencing project: providing services to taxonomists for standard genome sequencing and annotation.</title>
        <authorList>
            <consortium name="The Broad Institute Genomics Platform"/>
            <consortium name="The Broad Institute Genome Sequencing Center for Infectious Disease"/>
            <person name="Wu L."/>
            <person name="Ma J."/>
        </authorList>
    </citation>
    <scope>NUCLEOTIDE SEQUENCE [LARGE SCALE GENOMIC DNA]</scope>
    <source>
        <strain evidence="10">CGMCC 1.7030</strain>
    </source>
</reference>
<dbReference type="PROSITE" id="PS51278">
    <property type="entry name" value="GATASE_TYPE_2"/>
    <property type="match status" value="1"/>
</dbReference>
<dbReference type="InterPro" id="IPR014729">
    <property type="entry name" value="Rossmann-like_a/b/a_fold"/>
</dbReference>
<evidence type="ECO:0000256" key="4">
    <source>
        <dbReference type="ARBA" id="ARBA00022741"/>
    </source>
</evidence>
<dbReference type="InterPro" id="IPR051786">
    <property type="entry name" value="ASN_synthetase/amidase"/>
</dbReference>
<evidence type="ECO:0000256" key="5">
    <source>
        <dbReference type="ARBA" id="ARBA00022840"/>
    </source>
</evidence>
<dbReference type="InterPro" id="IPR033738">
    <property type="entry name" value="AsnB_N"/>
</dbReference>
<comment type="similarity">
    <text evidence="2">Belongs to the asparagine synthetase family.</text>
</comment>
<dbReference type="PANTHER" id="PTHR43284:SF1">
    <property type="entry name" value="ASPARAGINE SYNTHETASE"/>
    <property type="match status" value="1"/>
</dbReference>
<dbReference type="CDD" id="cd01991">
    <property type="entry name" value="Asn_synthase_B_C"/>
    <property type="match status" value="1"/>
</dbReference>
<gene>
    <name evidence="9" type="primary">asnB</name>
    <name evidence="9" type="ORF">ACFPIK_00660</name>
</gene>
<dbReference type="Gene3D" id="3.60.20.10">
    <property type="entry name" value="Glutamine Phosphoribosylpyrophosphate, subunit 1, domain 1"/>
    <property type="match status" value="1"/>
</dbReference>
<evidence type="ECO:0000256" key="3">
    <source>
        <dbReference type="ARBA" id="ARBA00012737"/>
    </source>
</evidence>
<evidence type="ECO:0000313" key="9">
    <source>
        <dbReference type="EMBL" id="MFC5190258.1"/>
    </source>
</evidence>
<feature type="domain" description="Glutamine amidotransferase type-2" evidence="8">
    <location>
        <begin position="2"/>
        <end position="215"/>
    </location>
</feature>
<dbReference type="InterPro" id="IPR006426">
    <property type="entry name" value="Asn_synth_AEB"/>
</dbReference>
<evidence type="ECO:0000256" key="6">
    <source>
        <dbReference type="ARBA" id="ARBA00022962"/>
    </source>
</evidence>
<dbReference type="RefSeq" id="WP_377911158.1">
    <property type="nucleotide sequence ID" value="NZ_JBHSKS010000001.1"/>
</dbReference>
<keyword evidence="6" id="KW-0315">Glutamine amidotransferase</keyword>
<dbReference type="Gene3D" id="3.40.50.620">
    <property type="entry name" value="HUPs"/>
    <property type="match status" value="1"/>
</dbReference>
<keyword evidence="4" id="KW-0547">Nucleotide-binding</keyword>
<proteinExistence type="inferred from homology"/>
<dbReference type="NCBIfam" id="TIGR01536">
    <property type="entry name" value="asn_synth_AEB"/>
    <property type="match status" value="1"/>
</dbReference>
<comment type="catalytic activity">
    <reaction evidence="7">
        <text>L-aspartate + L-glutamine + ATP + H2O = L-asparagine + L-glutamate + AMP + diphosphate + H(+)</text>
        <dbReference type="Rhea" id="RHEA:12228"/>
        <dbReference type="ChEBI" id="CHEBI:15377"/>
        <dbReference type="ChEBI" id="CHEBI:15378"/>
        <dbReference type="ChEBI" id="CHEBI:29985"/>
        <dbReference type="ChEBI" id="CHEBI:29991"/>
        <dbReference type="ChEBI" id="CHEBI:30616"/>
        <dbReference type="ChEBI" id="CHEBI:33019"/>
        <dbReference type="ChEBI" id="CHEBI:58048"/>
        <dbReference type="ChEBI" id="CHEBI:58359"/>
        <dbReference type="ChEBI" id="CHEBI:456215"/>
        <dbReference type="EC" id="6.3.5.4"/>
    </reaction>
</comment>
<dbReference type="EMBL" id="JBHSKS010000001">
    <property type="protein sequence ID" value="MFC5190258.1"/>
    <property type="molecule type" value="Genomic_DNA"/>
</dbReference>
<dbReference type="InterPro" id="IPR029055">
    <property type="entry name" value="Ntn_hydrolases_N"/>
</dbReference>
<dbReference type="PANTHER" id="PTHR43284">
    <property type="entry name" value="ASPARAGINE SYNTHETASE (GLUTAMINE-HYDROLYZING)"/>
    <property type="match status" value="1"/>
</dbReference>
<comment type="caution">
    <text evidence="9">The sequence shown here is derived from an EMBL/GenBank/DDBJ whole genome shotgun (WGS) entry which is preliminary data.</text>
</comment>
<dbReference type="GO" id="GO:0004066">
    <property type="term" value="F:asparagine synthase (glutamine-hydrolyzing) activity"/>
    <property type="evidence" value="ECO:0007669"/>
    <property type="project" value="UniProtKB-EC"/>
</dbReference>
<protein>
    <recommendedName>
        <fullName evidence="3">asparagine synthase (glutamine-hydrolyzing)</fullName>
        <ecNumber evidence="3">6.3.5.4</ecNumber>
    </recommendedName>
</protein>
<dbReference type="Proteomes" id="UP001596163">
    <property type="component" value="Unassembled WGS sequence"/>
</dbReference>
<name>A0ABW0BRL0_9BACT</name>
<keyword evidence="10" id="KW-1185">Reference proteome</keyword>
<dbReference type="PIRSF" id="PIRSF001589">
    <property type="entry name" value="Asn_synthetase_glu-h"/>
    <property type="match status" value="1"/>
</dbReference>
<dbReference type="SUPFAM" id="SSF52402">
    <property type="entry name" value="Adenine nucleotide alpha hydrolases-like"/>
    <property type="match status" value="1"/>
</dbReference>
<organism evidence="9 10">
    <name type="scientific">Algoriphagus aquatilis</name>
    <dbReference type="NCBI Taxonomy" id="490186"/>
    <lineage>
        <taxon>Bacteria</taxon>
        <taxon>Pseudomonadati</taxon>
        <taxon>Bacteroidota</taxon>
        <taxon>Cytophagia</taxon>
        <taxon>Cytophagales</taxon>
        <taxon>Cyclobacteriaceae</taxon>
        <taxon>Algoriphagus</taxon>
    </lineage>
</organism>
<evidence type="ECO:0000313" key="10">
    <source>
        <dbReference type="Proteomes" id="UP001596163"/>
    </source>
</evidence>
<dbReference type="InterPro" id="IPR001962">
    <property type="entry name" value="Asn_synthase"/>
</dbReference>
<dbReference type="Pfam" id="PF13537">
    <property type="entry name" value="GATase_7"/>
    <property type="match status" value="1"/>
</dbReference>
<evidence type="ECO:0000256" key="1">
    <source>
        <dbReference type="ARBA" id="ARBA00005187"/>
    </source>
</evidence>
<evidence type="ECO:0000259" key="8">
    <source>
        <dbReference type="PROSITE" id="PS51278"/>
    </source>
</evidence>
<dbReference type="EC" id="6.3.5.4" evidence="3"/>
<comment type="pathway">
    <text evidence="1">Amino-acid biosynthesis; L-asparagine biosynthesis; L-asparagine from L-aspartate (L-Gln route): step 1/1.</text>
</comment>
<sequence length="620" mass="69381">MCGIAGILSLKNDLTPSHLNRLEKSLQLQAHRGPDAKSIWANSKVALGHNRLSIIDLSSSANQPFYNEDLGLTIVFNGEIYNYLSLKKELKSLGYHFITTSDTEVLLAAFRHYGKTICEHLIGMFAFVIYDHQNQSVFAARDRFGEKPFFYIHTDEEFLFASELGALAELYTRALTINQSAVVDLMENMFINPHHSIYSEVSIFPPGSQMVLDGSDLNFSTYYSFPKQVTSSIGFTSLKKQVKSLLYDIVDQELHADVPVATFLSSGIDSSVISAIAKEIKPDILAVTMSTGDPSSDETADAKEFAKKLNIRQEVVHVDPGALSILAKLFKSIQPLADASVIPTHLVTEAVSKHTKVMLSGDAGDEVFGSYNKPNLYKSYGTNPILGGELGLNALLNLPQKKIGKYLSDKNRFKLGGWKGYYMKNNLSGCFKEVFKSGVPINYVSHVAEELISEYQGNPEKLSFGVDLLTRLPGDFLFKVDAAAMRSSLEVRAPFLDHRLVNLSLESDLNSLMPNQIDKEITKSIYQDFAGYPHRGSKKGFSIPYMTYLQHSWGDILEGFLKEPLSETYFNFNPVGLLKILNQHRQIPQQSLARVLFSALVLEIWLRVFHLKREVHFSFK</sequence>
<evidence type="ECO:0000256" key="7">
    <source>
        <dbReference type="ARBA" id="ARBA00048741"/>
    </source>
</evidence>
<dbReference type="SUPFAM" id="SSF56235">
    <property type="entry name" value="N-terminal nucleophile aminohydrolases (Ntn hydrolases)"/>
    <property type="match status" value="1"/>
</dbReference>
<keyword evidence="9" id="KW-0436">Ligase</keyword>
<dbReference type="CDD" id="cd00712">
    <property type="entry name" value="AsnB"/>
    <property type="match status" value="1"/>
</dbReference>
<dbReference type="InterPro" id="IPR017932">
    <property type="entry name" value="GATase_2_dom"/>
</dbReference>
<dbReference type="Pfam" id="PF00733">
    <property type="entry name" value="Asn_synthase"/>
    <property type="match status" value="1"/>
</dbReference>
<keyword evidence="5" id="KW-0067">ATP-binding</keyword>